<dbReference type="Proteomes" id="UP000000763">
    <property type="component" value="Chromosome 10"/>
</dbReference>
<reference evidence="2" key="1">
    <citation type="journal article" date="2005" name="Nature">
        <title>The map-based sequence of the rice genome.</title>
        <authorList>
            <consortium name="International rice genome sequencing project (IRGSP)"/>
            <person name="Matsumoto T."/>
            <person name="Wu J."/>
            <person name="Kanamori H."/>
            <person name="Katayose Y."/>
            <person name="Fujisawa M."/>
            <person name="Namiki N."/>
            <person name="Mizuno H."/>
            <person name="Yamamoto K."/>
            <person name="Antonio B.A."/>
            <person name="Baba T."/>
            <person name="Sakata K."/>
            <person name="Nagamura Y."/>
            <person name="Aoki H."/>
            <person name="Arikawa K."/>
            <person name="Arita K."/>
            <person name="Bito T."/>
            <person name="Chiden Y."/>
            <person name="Fujitsuka N."/>
            <person name="Fukunaka R."/>
            <person name="Hamada M."/>
            <person name="Harada C."/>
            <person name="Hayashi A."/>
            <person name="Hijishita S."/>
            <person name="Honda M."/>
            <person name="Hosokawa S."/>
            <person name="Ichikawa Y."/>
            <person name="Idonuma A."/>
            <person name="Iijima M."/>
            <person name="Ikeda M."/>
            <person name="Ikeno M."/>
            <person name="Ito K."/>
            <person name="Ito S."/>
            <person name="Ito T."/>
            <person name="Ito Y."/>
            <person name="Ito Y."/>
            <person name="Iwabuchi A."/>
            <person name="Kamiya K."/>
            <person name="Karasawa W."/>
            <person name="Kurita K."/>
            <person name="Katagiri S."/>
            <person name="Kikuta A."/>
            <person name="Kobayashi H."/>
            <person name="Kobayashi N."/>
            <person name="Machita K."/>
            <person name="Maehara T."/>
            <person name="Masukawa M."/>
            <person name="Mizubayashi T."/>
            <person name="Mukai Y."/>
            <person name="Nagasaki H."/>
            <person name="Nagata Y."/>
            <person name="Naito S."/>
            <person name="Nakashima M."/>
            <person name="Nakama Y."/>
            <person name="Nakamichi Y."/>
            <person name="Nakamura M."/>
            <person name="Meguro A."/>
            <person name="Negishi M."/>
            <person name="Ohta I."/>
            <person name="Ohta T."/>
            <person name="Okamoto M."/>
            <person name="Ono N."/>
            <person name="Saji S."/>
            <person name="Sakaguchi M."/>
            <person name="Sakai K."/>
            <person name="Shibata M."/>
            <person name="Shimokawa T."/>
            <person name="Song J."/>
            <person name="Takazaki Y."/>
            <person name="Terasawa K."/>
            <person name="Tsugane M."/>
            <person name="Tsuji K."/>
            <person name="Ueda S."/>
            <person name="Waki K."/>
            <person name="Yamagata H."/>
            <person name="Yamamoto M."/>
            <person name="Yamamoto S."/>
            <person name="Yamane H."/>
            <person name="Yoshiki S."/>
            <person name="Yoshihara R."/>
            <person name="Yukawa K."/>
            <person name="Zhong H."/>
            <person name="Yano M."/>
            <person name="Yuan Q."/>
            <person name="Ouyang S."/>
            <person name="Liu J."/>
            <person name="Jones K.M."/>
            <person name="Gansberger K."/>
            <person name="Moffat K."/>
            <person name="Hill J."/>
            <person name="Bera J."/>
            <person name="Fadrosh D."/>
            <person name="Jin S."/>
            <person name="Johri S."/>
            <person name="Kim M."/>
            <person name="Overton L."/>
            <person name="Reardon M."/>
            <person name="Tsitrin T."/>
            <person name="Vuong H."/>
            <person name="Weaver B."/>
            <person name="Ciecko A."/>
            <person name="Tallon L."/>
            <person name="Jackson J."/>
            <person name="Pai G."/>
            <person name="Aken S.V."/>
            <person name="Utterback T."/>
            <person name="Reidmuller S."/>
            <person name="Feldblyum T."/>
            <person name="Hsiao J."/>
            <person name="Zismann V."/>
            <person name="Iobst S."/>
            <person name="de Vazeille A.R."/>
            <person name="Buell C.R."/>
            <person name="Ying K."/>
            <person name="Li Y."/>
            <person name="Lu T."/>
            <person name="Huang Y."/>
            <person name="Zhao Q."/>
            <person name="Feng Q."/>
            <person name="Zhang L."/>
            <person name="Zhu J."/>
            <person name="Weng Q."/>
            <person name="Mu J."/>
            <person name="Lu Y."/>
            <person name="Fan D."/>
            <person name="Liu Y."/>
            <person name="Guan J."/>
            <person name="Zhang Y."/>
            <person name="Yu S."/>
            <person name="Liu X."/>
            <person name="Zhang Y."/>
            <person name="Hong G."/>
            <person name="Han B."/>
            <person name="Choisne N."/>
            <person name="Demange N."/>
            <person name="Orjeda G."/>
            <person name="Samain S."/>
            <person name="Cattolico L."/>
            <person name="Pelletier E."/>
            <person name="Couloux A."/>
            <person name="Segurens B."/>
            <person name="Wincker P."/>
            <person name="D'Hont A."/>
            <person name="Scarpelli C."/>
            <person name="Weissenbach J."/>
            <person name="Salanoubat M."/>
            <person name="Quetier F."/>
            <person name="Yu Y."/>
            <person name="Kim H.R."/>
            <person name="Rambo T."/>
            <person name="Currie J."/>
            <person name="Collura K."/>
            <person name="Luo M."/>
            <person name="Yang T."/>
            <person name="Ammiraju J.S.S."/>
            <person name="Engler F."/>
            <person name="Soderlund C."/>
            <person name="Wing R.A."/>
            <person name="Palmer L.E."/>
            <person name="de la Bastide M."/>
            <person name="Spiegel L."/>
            <person name="Nascimento L."/>
            <person name="Zutavern T."/>
            <person name="O'Shaughnessy A."/>
            <person name="Dike S."/>
            <person name="Dedhia N."/>
            <person name="Preston R."/>
            <person name="Balija V."/>
            <person name="McCombie W.R."/>
            <person name="Chow T."/>
            <person name="Chen H."/>
            <person name="Chung M."/>
            <person name="Chen C."/>
            <person name="Shaw J."/>
            <person name="Wu H."/>
            <person name="Hsiao K."/>
            <person name="Chao Y."/>
            <person name="Chu M."/>
            <person name="Cheng C."/>
            <person name="Hour A."/>
            <person name="Lee P."/>
            <person name="Lin S."/>
            <person name="Lin Y."/>
            <person name="Liou J."/>
            <person name="Liu S."/>
            <person name="Hsing Y."/>
            <person name="Raghuvanshi S."/>
            <person name="Mohanty A."/>
            <person name="Bharti A.K."/>
            <person name="Gaur A."/>
            <person name="Gupta V."/>
            <person name="Kumar D."/>
            <person name="Ravi V."/>
            <person name="Vij S."/>
            <person name="Kapur A."/>
            <person name="Khurana P."/>
            <person name="Khurana P."/>
            <person name="Khurana J.P."/>
            <person name="Tyagi A.K."/>
            <person name="Gaikwad K."/>
            <person name="Singh A."/>
            <person name="Dalal V."/>
            <person name="Srivastava S."/>
            <person name="Dixit A."/>
            <person name="Pal A.K."/>
            <person name="Ghazi I.A."/>
            <person name="Yadav M."/>
            <person name="Pandit A."/>
            <person name="Bhargava A."/>
            <person name="Sureshbabu K."/>
            <person name="Batra K."/>
            <person name="Sharma T.R."/>
            <person name="Mohapatra T."/>
            <person name="Singh N.K."/>
            <person name="Messing J."/>
            <person name="Nelson A.B."/>
            <person name="Fuks G."/>
            <person name="Kavchok S."/>
            <person name="Keizer G."/>
            <person name="Linton E."/>
            <person name="Llaca V."/>
            <person name="Song R."/>
            <person name="Tanyolac B."/>
            <person name="Young S."/>
            <person name="Ho-Il K."/>
            <person name="Hahn J.H."/>
            <person name="Sangsakoo G."/>
            <person name="Vanavichit A."/>
            <person name="de Mattos Luiz.A.T."/>
            <person name="Zimmer P.D."/>
            <person name="Malone G."/>
            <person name="Dellagostin O."/>
            <person name="de Oliveira A.C."/>
            <person name="Bevan M."/>
            <person name="Bancroft I."/>
            <person name="Minx P."/>
            <person name="Cordum H."/>
            <person name="Wilson R."/>
            <person name="Cheng Z."/>
            <person name="Jin W."/>
            <person name="Jiang J."/>
            <person name="Leong S.A."/>
            <person name="Iwama H."/>
            <person name="Gojobori T."/>
            <person name="Itoh T."/>
            <person name="Niimura Y."/>
            <person name="Fujii Y."/>
            <person name="Habara T."/>
            <person name="Sakai H."/>
            <person name="Sato Y."/>
            <person name="Wilson G."/>
            <person name="Kumar K."/>
            <person name="McCouch S."/>
            <person name="Juretic N."/>
            <person name="Hoen D."/>
            <person name="Wright S."/>
            <person name="Bruskiewich R."/>
            <person name="Bureau T."/>
            <person name="Miyao A."/>
            <person name="Hirochika H."/>
            <person name="Nishikawa T."/>
            <person name="Kadowaki K."/>
            <person name="Sugiura M."/>
            <person name="Burr B."/>
            <person name="Sasaki T."/>
        </authorList>
    </citation>
    <scope>NUCLEOTIDE SEQUENCE [LARGE SCALE GENOMIC DNA]</scope>
    <source>
        <strain evidence="2">cv. Nipponbare</strain>
    </source>
</reference>
<sequence>MTPRIMRVPLIPSISLSLRICFWDFFRFVSMRSWVEKRLIKGIAGGRYLSSIWFLVLTQGLPFAIVQRYLQGIVLSVSVEDGKGNKSSVTVRLYGPNTALVIDRKKEMQKERECHDGAEHIPDWPYGEQMDRWGPKPARLLWVPSSQSNVGLLRGLQYRDRCACSRPLAKKYTLELLFASSPPSVTAAAMKECVLDEYSTKHRISIDRFLQLKIFVKIAILDSVNMGGGRDILRKERSSKAWLKNSIHPWYLRYIMFQPLKESCIHSGDSNFLDLEWLST</sequence>
<accession>A0A5S6RAX1</accession>
<dbReference type="EMBL" id="AC069300">
    <property type="protein sequence ID" value="AAK55457.1"/>
    <property type="molecule type" value="Genomic_DNA"/>
</dbReference>
<name>A0A5S6RAX1_ORYSJ</name>
<gene>
    <name evidence="1" type="ORF">OSJNBa0010C11.10</name>
</gene>
<evidence type="ECO:0000313" key="2">
    <source>
        <dbReference type="Proteomes" id="UP000000763"/>
    </source>
</evidence>
<reference evidence="2" key="2">
    <citation type="journal article" date="2008" name="Nucleic Acids Res.">
        <title>The rice annotation project database (RAP-DB): 2008 update.</title>
        <authorList>
            <consortium name="The rice annotation project (RAP)"/>
        </authorList>
    </citation>
    <scope>GENOME REANNOTATION</scope>
    <source>
        <strain evidence="2">cv. Nipponbare</strain>
    </source>
</reference>
<proteinExistence type="predicted"/>
<dbReference type="AlphaFoldDB" id="A0A5S6RAX1"/>
<protein>
    <submittedName>
        <fullName evidence="1">Uncharacterized protein</fullName>
    </submittedName>
</protein>
<organism evidence="1 2">
    <name type="scientific">Oryza sativa subsp. japonica</name>
    <name type="common">Rice</name>
    <dbReference type="NCBI Taxonomy" id="39947"/>
    <lineage>
        <taxon>Eukaryota</taxon>
        <taxon>Viridiplantae</taxon>
        <taxon>Streptophyta</taxon>
        <taxon>Embryophyta</taxon>
        <taxon>Tracheophyta</taxon>
        <taxon>Spermatophyta</taxon>
        <taxon>Magnoliopsida</taxon>
        <taxon>Liliopsida</taxon>
        <taxon>Poales</taxon>
        <taxon>Poaceae</taxon>
        <taxon>BOP clade</taxon>
        <taxon>Oryzoideae</taxon>
        <taxon>Oryzeae</taxon>
        <taxon>Oryzinae</taxon>
        <taxon>Oryza</taxon>
        <taxon>Oryza sativa</taxon>
    </lineage>
</organism>
<evidence type="ECO:0000313" key="1">
    <source>
        <dbReference type="EMBL" id="AAK55457.1"/>
    </source>
</evidence>